<dbReference type="PANTHER" id="PTHR14677">
    <property type="entry name" value="ARSENITE INDUCUBLE RNA ASSOCIATED PROTEIN AIP-1-RELATED"/>
    <property type="match status" value="1"/>
</dbReference>
<evidence type="ECO:0000256" key="6">
    <source>
        <dbReference type="ARBA" id="ARBA00023016"/>
    </source>
</evidence>
<dbReference type="Pfam" id="PF01428">
    <property type="entry name" value="zf-AN1"/>
    <property type="match status" value="2"/>
</dbReference>
<keyword evidence="4 7" id="KW-0863">Zinc-finger</keyword>
<dbReference type="EMBL" id="JAMFTS010000004">
    <property type="protein sequence ID" value="KAJ4758577.1"/>
    <property type="molecule type" value="Genomic_DNA"/>
</dbReference>
<dbReference type="PROSITE" id="PS51039">
    <property type="entry name" value="ZF_AN1"/>
    <property type="match status" value="2"/>
</dbReference>
<evidence type="ECO:0000256" key="8">
    <source>
        <dbReference type="SAM" id="MobiDB-lite"/>
    </source>
</evidence>
<keyword evidence="5" id="KW-0862">Zinc</keyword>
<dbReference type="GO" id="GO:0005737">
    <property type="term" value="C:cytoplasm"/>
    <property type="evidence" value="ECO:0007669"/>
    <property type="project" value="TreeGrafter"/>
</dbReference>
<name>A0AAV8CVN8_9POAL</name>
<evidence type="ECO:0000256" key="1">
    <source>
        <dbReference type="ARBA" id="ARBA00003732"/>
    </source>
</evidence>
<comment type="function">
    <text evidence="1">May be involved in environmental stress response.</text>
</comment>
<dbReference type="SUPFAM" id="SSF118310">
    <property type="entry name" value="AN1-like Zinc finger"/>
    <property type="match status" value="2"/>
</dbReference>
<evidence type="ECO:0000313" key="10">
    <source>
        <dbReference type="EMBL" id="KAJ4758577.1"/>
    </source>
</evidence>
<feature type="domain" description="AN1-type" evidence="9">
    <location>
        <begin position="30"/>
        <end position="78"/>
    </location>
</feature>
<dbReference type="GO" id="GO:0008270">
    <property type="term" value="F:zinc ion binding"/>
    <property type="evidence" value="ECO:0007669"/>
    <property type="project" value="UniProtKB-KW"/>
</dbReference>
<reference evidence="10" key="1">
    <citation type="submission" date="2022-08" db="EMBL/GenBank/DDBJ databases">
        <authorList>
            <person name="Marques A."/>
        </authorList>
    </citation>
    <scope>NUCLEOTIDE SEQUENCE</scope>
    <source>
        <strain evidence="10">RhyPub2mFocal</strain>
        <tissue evidence="10">Leaves</tissue>
    </source>
</reference>
<evidence type="ECO:0000256" key="4">
    <source>
        <dbReference type="ARBA" id="ARBA00022771"/>
    </source>
</evidence>
<accession>A0AAV8CVN8</accession>
<feature type="domain" description="AN1-type" evidence="9">
    <location>
        <begin position="115"/>
        <end position="165"/>
    </location>
</feature>
<gene>
    <name evidence="10" type="ORF">LUZ62_068952</name>
</gene>
<comment type="caution">
    <text evidence="10">The sequence shown here is derived from an EMBL/GenBank/DDBJ whole genome shotgun (WGS) entry which is preliminary data.</text>
</comment>
<keyword evidence="2" id="KW-0479">Metal-binding</keyword>
<protein>
    <submittedName>
        <fullName evidence="10">Zinc finger (AN1-like) family protein</fullName>
    </submittedName>
</protein>
<dbReference type="FunFam" id="4.10.1110.10:FF:000003">
    <property type="entry name" value="AN1-type zinc finger protein 2B isoform X1"/>
    <property type="match status" value="1"/>
</dbReference>
<evidence type="ECO:0000256" key="2">
    <source>
        <dbReference type="ARBA" id="ARBA00022723"/>
    </source>
</evidence>
<dbReference type="Proteomes" id="UP001140206">
    <property type="component" value="Chromosome 4"/>
</dbReference>
<keyword evidence="11" id="KW-1185">Reference proteome</keyword>
<dbReference type="Gene3D" id="4.10.1110.10">
    <property type="entry name" value="AN1-like Zinc finger"/>
    <property type="match status" value="2"/>
</dbReference>
<organism evidence="10 11">
    <name type="scientific">Rhynchospora pubera</name>
    <dbReference type="NCBI Taxonomy" id="906938"/>
    <lineage>
        <taxon>Eukaryota</taxon>
        <taxon>Viridiplantae</taxon>
        <taxon>Streptophyta</taxon>
        <taxon>Embryophyta</taxon>
        <taxon>Tracheophyta</taxon>
        <taxon>Spermatophyta</taxon>
        <taxon>Magnoliopsida</taxon>
        <taxon>Liliopsida</taxon>
        <taxon>Poales</taxon>
        <taxon>Cyperaceae</taxon>
        <taxon>Cyperoideae</taxon>
        <taxon>Rhynchosporeae</taxon>
        <taxon>Rhynchospora</taxon>
    </lineage>
</organism>
<proteinExistence type="predicted"/>
<dbReference type="SMART" id="SM00154">
    <property type="entry name" value="ZnF_AN1"/>
    <property type="match status" value="2"/>
</dbReference>
<evidence type="ECO:0000256" key="5">
    <source>
        <dbReference type="ARBA" id="ARBA00022833"/>
    </source>
</evidence>
<keyword evidence="6" id="KW-0346">Stress response</keyword>
<dbReference type="PANTHER" id="PTHR14677:SF20">
    <property type="entry name" value="ZINC FINGER AN1-TYPE CONTAINING 2A-RELATED"/>
    <property type="match status" value="1"/>
</dbReference>
<feature type="compositionally biased region" description="Basic and acidic residues" evidence="8">
    <location>
        <begin position="9"/>
        <end position="22"/>
    </location>
</feature>
<evidence type="ECO:0000256" key="3">
    <source>
        <dbReference type="ARBA" id="ARBA00022737"/>
    </source>
</evidence>
<dbReference type="InterPro" id="IPR035896">
    <property type="entry name" value="AN1-like_Znf"/>
</dbReference>
<sequence length="195" mass="21808">MPYKIAKLAKKETKRRENKEDMGGGTEAFPDLGAHCEHEDCNQLDFLPFTCDGCDKVFCLEHRTYKAHSCPKSEHNSRTVVICKTCSMSIEKKFGEDEKAVLTRHEKSGSCDPAKKQKPRCPVKRCKEVLTFSNCNTCKKCGMKVCLKHRFPSDHLCKGAAAAGAKLPIRLPARNGLDCRDKRSLQSPSPSVKAY</sequence>
<evidence type="ECO:0000259" key="9">
    <source>
        <dbReference type="PROSITE" id="PS51039"/>
    </source>
</evidence>
<dbReference type="AlphaFoldDB" id="A0AAV8CVN8"/>
<keyword evidence="3" id="KW-0677">Repeat</keyword>
<evidence type="ECO:0000313" key="11">
    <source>
        <dbReference type="Proteomes" id="UP001140206"/>
    </source>
</evidence>
<evidence type="ECO:0000256" key="7">
    <source>
        <dbReference type="PROSITE-ProRule" id="PRU00449"/>
    </source>
</evidence>
<feature type="region of interest" description="Disordered" evidence="8">
    <location>
        <begin position="1"/>
        <end position="25"/>
    </location>
</feature>
<dbReference type="InterPro" id="IPR000058">
    <property type="entry name" value="Znf_AN1"/>
</dbReference>